<dbReference type="EMBL" id="FNRA01000007">
    <property type="protein sequence ID" value="SEA92896.1"/>
    <property type="molecule type" value="Genomic_DNA"/>
</dbReference>
<evidence type="ECO:0000313" key="2">
    <source>
        <dbReference type="Proteomes" id="UP000198850"/>
    </source>
</evidence>
<dbReference type="InterPro" id="IPR020018">
    <property type="entry name" value="Motility-assoc_lipoprot_GldH"/>
</dbReference>
<dbReference type="OrthoDB" id="982482at2"/>
<dbReference type="NCBIfam" id="TIGR03511">
    <property type="entry name" value="GldH_lipo"/>
    <property type="match status" value="1"/>
</dbReference>
<reference evidence="1 2" key="1">
    <citation type="submission" date="2016-10" db="EMBL/GenBank/DDBJ databases">
        <authorList>
            <person name="de Groot N.N."/>
        </authorList>
    </citation>
    <scope>NUCLEOTIDE SEQUENCE [LARGE SCALE GENOMIC DNA]</scope>
    <source>
        <strain evidence="1 2">DSM 19033</strain>
    </source>
</reference>
<sequence length="162" mass="18400">MKRTNLFVWLVLSFLIVGIAGCNTNNLIDTNVEMPQRNWSYTDKVKAVVGIKDNTKAFTLKFKLRHTADYRYSNLYILLSMSGPGLPKVTRRYQYKLAESDGQWLGKGSGNLYTYVLPLLSEFHFPQSGNYTIEIEQNMRDNPLREISDAGIIVAGSSTIPR</sequence>
<protein>
    <submittedName>
        <fullName evidence="1">Gliding motility-associated lipoprotein GldH</fullName>
    </submittedName>
</protein>
<dbReference type="RefSeq" id="WP_090557374.1">
    <property type="nucleotide sequence ID" value="NZ_FNRA01000007.1"/>
</dbReference>
<name>A0A1H4F6C9_9SPHI</name>
<dbReference type="PROSITE" id="PS51257">
    <property type="entry name" value="PROKAR_LIPOPROTEIN"/>
    <property type="match status" value="1"/>
</dbReference>
<organism evidence="1 2">
    <name type="scientific">Pedobacter hartonius</name>
    <dbReference type="NCBI Taxonomy" id="425514"/>
    <lineage>
        <taxon>Bacteria</taxon>
        <taxon>Pseudomonadati</taxon>
        <taxon>Bacteroidota</taxon>
        <taxon>Sphingobacteriia</taxon>
        <taxon>Sphingobacteriales</taxon>
        <taxon>Sphingobacteriaceae</taxon>
        <taxon>Pedobacter</taxon>
    </lineage>
</organism>
<accession>A0A1H4F6C9</accession>
<gene>
    <name evidence="1" type="ORF">SAMN05443550_10737</name>
</gene>
<evidence type="ECO:0000313" key="1">
    <source>
        <dbReference type="EMBL" id="SEA92896.1"/>
    </source>
</evidence>
<dbReference type="AlphaFoldDB" id="A0A1H4F6C9"/>
<proteinExistence type="predicted"/>
<dbReference type="Proteomes" id="UP000198850">
    <property type="component" value="Unassembled WGS sequence"/>
</dbReference>
<keyword evidence="2" id="KW-1185">Reference proteome</keyword>
<dbReference type="Pfam" id="PF14109">
    <property type="entry name" value="GldH_lipo"/>
    <property type="match status" value="1"/>
</dbReference>
<keyword evidence="1" id="KW-0449">Lipoprotein</keyword>
<dbReference type="STRING" id="425514.SAMN05443550_10737"/>